<feature type="compositionally biased region" description="Basic and acidic residues" evidence="1">
    <location>
        <begin position="812"/>
        <end position="824"/>
    </location>
</feature>
<name>A0A0N4TMI7_BRUPA</name>
<evidence type="ECO:0000256" key="1">
    <source>
        <dbReference type="SAM" id="MobiDB-lite"/>
    </source>
</evidence>
<feature type="transmembrane region" description="Helical" evidence="2">
    <location>
        <begin position="968"/>
        <end position="988"/>
    </location>
</feature>
<organism evidence="6">
    <name type="scientific">Brugia pahangi</name>
    <name type="common">Filarial nematode worm</name>
    <dbReference type="NCBI Taxonomy" id="6280"/>
    <lineage>
        <taxon>Eukaryota</taxon>
        <taxon>Metazoa</taxon>
        <taxon>Ecdysozoa</taxon>
        <taxon>Nematoda</taxon>
        <taxon>Chromadorea</taxon>
        <taxon>Rhabditida</taxon>
        <taxon>Spirurina</taxon>
        <taxon>Spiruromorpha</taxon>
        <taxon>Filarioidea</taxon>
        <taxon>Onchocercidae</taxon>
        <taxon>Brugia</taxon>
    </lineage>
</organism>
<evidence type="ECO:0000256" key="2">
    <source>
        <dbReference type="SAM" id="Phobius"/>
    </source>
</evidence>
<gene>
    <name evidence="4" type="ORF">BPAG_LOCUS9623</name>
</gene>
<evidence type="ECO:0000313" key="6">
    <source>
        <dbReference type="WBParaSite" id="BPAG_0000966101-mRNA-1"/>
    </source>
</evidence>
<dbReference type="WBParaSite" id="BPAG_0000966101-mRNA-1">
    <property type="protein sequence ID" value="BPAG_0000966101-mRNA-1"/>
    <property type="gene ID" value="BPAG_0000966101"/>
</dbReference>
<proteinExistence type="predicted"/>
<feature type="region of interest" description="Disordered" evidence="1">
    <location>
        <begin position="812"/>
        <end position="831"/>
    </location>
</feature>
<reference evidence="4 5" key="2">
    <citation type="submission" date="2018-11" db="EMBL/GenBank/DDBJ databases">
        <authorList>
            <consortium name="Pathogen Informatics"/>
        </authorList>
    </citation>
    <scope>NUCLEOTIDE SEQUENCE [LARGE SCALE GENOMIC DNA]</scope>
</reference>
<sequence>MPCCYLLPFVPSVYILLLSYYQLVTTQQHFEQHALPTDHIVVHSSSSNVSITDWVVVISDESKVEFQEQFLHGKVWSRNSRLDFQPHGQTEKFSGYNNVLSIFELSQILLRANRSTDGHSYMEYRADKKVNLIFSNGITEVNAINGQWAHVSAVTWQLPVAGQITIGSNILNGLNRQLHIVSVSSNYNINMTIFNAQMKMRYGNITVQITPDYRFLRIRSGLYMVNLKTIVSPFEILVSDHEMIVQCENERAIVQMLPNSSNIIISTDQYSRVVIDRGREAVVVGGREIRPAGNVNLLSMQLRILLKSGNTSSIHASTNRSQITVQTTSTNVRIFFSFWKMASTASHHAVDITGGKINLQVFTGNVSVDVVANNHLESLPTMLTPFLTPQDHFQDTTLNNFDHNFLTDERDNSSNKTILATQIPFIMANVSSNFQTGVAATTDRHIYESIPESAFMTPLLPQLTLIFPESSSTILTRSKTSTSSSSTESTALSYSENTSLTSFIAEATETERIGTSTNVPSWPKVVETTMTSIISLDTSTVASSGTLSTLRTISSSSSFTLTAMLSSLLSNSLVTILPTIPLIPIKTLITNRTAEVIISSMPVPITSHIPQSVINASTASNPGDVTEIVVSEKEYPNDENRDYVQTEFIEFSWGNVAGNSVPITMPTTMIATTTHTDALSLTPQKMGTTTKCIEREPSELQNTPFFTKEPTVMNTSEKPIVVKTNRSIGSAWTPFVSLPFEFPPTAHYPSTVSFRKGNFILQDSEAKSEITFDANEISKHKEWNKSALEVPSIPMITFLKEIFDKIIQHDSATKKESQNGHENPETEFEQQQNFFSTSKFKRALSSFENEERYELQLKIPLGINLTAVELHHKLLLALKKFVLFTDLNEGRLPISEDAVQIKITNMERNGEHLKVLYSVSINAKKQFIYLLRKLDFTVKIYDAINRKLLKIHESSNYTQSAEFSSAEFLFAIIGIVVVLFFTGAVLVYNNVSR</sequence>
<dbReference type="EMBL" id="UZAD01013161">
    <property type="protein sequence ID" value="VDN90809.1"/>
    <property type="molecule type" value="Genomic_DNA"/>
</dbReference>
<evidence type="ECO:0000313" key="4">
    <source>
        <dbReference type="EMBL" id="VDN90809.1"/>
    </source>
</evidence>
<accession>A0A0N4TMI7</accession>
<protein>
    <submittedName>
        <fullName evidence="6">Hyphal_reg_CWP domain-containing protein</fullName>
    </submittedName>
</protein>
<evidence type="ECO:0000313" key="5">
    <source>
        <dbReference type="Proteomes" id="UP000278627"/>
    </source>
</evidence>
<keyword evidence="2" id="KW-0472">Membrane</keyword>
<evidence type="ECO:0000256" key="3">
    <source>
        <dbReference type="SAM" id="SignalP"/>
    </source>
</evidence>
<keyword evidence="2" id="KW-0812">Transmembrane</keyword>
<keyword evidence="3" id="KW-0732">Signal</keyword>
<keyword evidence="5" id="KW-1185">Reference proteome</keyword>
<reference evidence="6" key="1">
    <citation type="submission" date="2017-02" db="UniProtKB">
        <authorList>
            <consortium name="WormBaseParasite"/>
        </authorList>
    </citation>
    <scope>IDENTIFICATION</scope>
</reference>
<keyword evidence="2" id="KW-1133">Transmembrane helix</keyword>
<dbReference type="Proteomes" id="UP000278627">
    <property type="component" value="Unassembled WGS sequence"/>
</dbReference>
<dbReference type="AlphaFoldDB" id="A0A0N4TMI7"/>
<feature type="signal peptide" evidence="3">
    <location>
        <begin position="1"/>
        <end position="26"/>
    </location>
</feature>
<feature type="chain" id="PRO_5043122057" evidence="3">
    <location>
        <begin position="27"/>
        <end position="993"/>
    </location>
</feature>